<organism evidence="2 3">
    <name type="scientific">Gomphosphaeria aponina SAG 52.96 = DSM 107014</name>
    <dbReference type="NCBI Taxonomy" id="1521640"/>
    <lineage>
        <taxon>Bacteria</taxon>
        <taxon>Bacillati</taxon>
        <taxon>Cyanobacteriota</taxon>
        <taxon>Cyanophyceae</taxon>
        <taxon>Oscillatoriophycideae</taxon>
        <taxon>Chroococcales</taxon>
        <taxon>Gomphosphaeriaceae</taxon>
        <taxon>Gomphosphaeria</taxon>
    </lineage>
</organism>
<sequence>MESSGPSNKTSELPHHPWAEVLGTAIAIMTLIIPILAIAYYSSNNNVDQPGVQSTEAPRIQEE</sequence>
<evidence type="ECO:0000313" key="2">
    <source>
        <dbReference type="EMBL" id="MBR8829406.1"/>
    </source>
</evidence>
<evidence type="ECO:0000313" key="3">
    <source>
        <dbReference type="Proteomes" id="UP000767446"/>
    </source>
</evidence>
<name>A0A941JT21_9CHRO</name>
<keyword evidence="1" id="KW-0812">Transmembrane</keyword>
<dbReference type="AlphaFoldDB" id="A0A941JT21"/>
<reference evidence="2" key="1">
    <citation type="submission" date="2021-02" db="EMBL/GenBank/DDBJ databases">
        <title>Metagenome analyses of Stigonema ocellatum DSM 106950, Chlorogloea purpurea SAG 13.99 and Gomphosphaeria aponina DSM 107014.</title>
        <authorList>
            <person name="Marter P."/>
            <person name="Huang S."/>
        </authorList>
    </citation>
    <scope>NUCLEOTIDE SEQUENCE</scope>
    <source>
        <strain evidence="2">JP213</strain>
    </source>
</reference>
<dbReference type="Proteomes" id="UP000767446">
    <property type="component" value="Unassembled WGS sequence"/>
</dbReference>
<keyword evidence="1" id="KW-0472">Membrane</keyword>
<comment type="caution">
    <text evidence="2">The sequence shown here is derived from an EMBL/GenBank/DDBJ whole genome shotgun (WGS) entry which is preliminary data.</text>
</comment>
<keyword evidence="1" id="KW-1133">Transmembrane helix</keyword>
<dbReference type="EMBL" id="JADQBC010000132">
    <property type="protein sequence ID" value="MBR8829406.1"/>
    <property type="molecule type" value="Genomic_DNA"/>
</dbReference>
<proteinExistence type="predicted"/>
<evidence type="ECO:0000256" key="1">
    <source>
        <dbReference type="SAM" id="Phobius"/>
    </source>
</evidence>
<accession>A0A941JT21</accession>
<protein>
    <submittedName>
        <fullName evidence="2">Uncharacterized protein</fullName>
    </submittedName>
</protein>
<gene>
    <name evidence="2" type="ORF">DSM107014_16160</name>
</gene>
<feature type="transmembrane region" description="Helical" evidence="1">
    <location>
        <begin position="21"/>
        <end position="41"/>
    </location>
</feature>